<sequence>MIRTILIILIFAFIFSCNSNGSKEVKVNNSNRDIEIRVESVKKIENRLGRKISIQEYILSQDNEDFYERVSTLPIFGRTKDGKMFTGLVMWFKHYYDENISSKGTFHDFLEDVMNNQQDIEFIEKVVTESYMFSKSPVVFQHVENPISKIISQFTYKKEPGDQFYIKKKFLESFGVKYSIAYLFYKNGYVLIEDGYEPSSFFLPINKLY</sequence>
<reference evidence="2" key="1">
    <citation type="journal article" date="2019" name="Int. J. Syst. Evol. Microbiol.">
        <title>The Global Catalogue of Microorganisms (GCM) 10K type strain sequencing project: providing services to taxonomists for standard genome sequencing and annotation.</title>
        <authorList>
            <consortium name="The Broad Institute Genomics Platform"/>
            <consortium name="The Broad Institute Genome Sequencing Center for Infectious Disease"/>
            <person name="Wu L."/>
            <person name="Ma J."/>
        </authorList>
    </citation>
    <scope>NUCLEOTIDE SEQUENCE [LARGE SCALE GENOMIC DNA]</scope>
    <source>
        <strain evidence="2">KCTC 22209</strain>
    </source>
</reference>
<evidence type="ECO:0008006" key="3">
    <source>
        <dbReference type="Google" id="ProtNLM"/>
    </source>
</evidence>
<evidence type="ECO:0000313" key="2">
    <source>
        <dbReference type="Proteomes" id="UP001597509"/>
    </source>
</evidence>
<dbReference type="PROSITE" id="PS51257">
    <property type="entry name" value="PROKAR_LIPOPROTEIN"/>
    <property type="match status" value="1"/>
</dbReference>
<gene>
    <name evidence="1" type="ORF">ACFS6I_12135</name>
</gene>
<evidence type="ECO:0000313" key="1">
    <source>
        <dbReference type="EMBL" id="MFD2904680.1"/>
    </source>
</evidence>
<protein>
    <recommendedName>
        <fullName evidence="3">Lipoprotein</fullName>
    </recommendedName>
</protein>
<dbReference type="Proteomes" id="UP001597509">
    <property type="component" value="Unassembled WGS sequence"/>
</dbReference>
<dbReference type="RefSeq" id="WP_380920857.1">
    <property type="nucleotide sequence ID" value="NZ_JBHUPE010000004.1"/>
</dbReference>
<keyword evidence="2" id="KW-1185">Reference proteome</keyword>
<accession>A0ABW5YVY3</accession>
<name>A0ABW5YVY3_9SPHI</name>
<comment type="caution">
    <text evidence="1">The sequence shown here is derived from an EMBL/GenBank/DDBJ whole genome shotgun (WGS) entry which is preliminary data.</text>
</comment>
<dbReference type="EMBL" id="JBHUPE010000004">
    <property type="protein sequence ID" value="MFD2904680.1"/>
    <property type="molecule type" value="Genomic_DNA"/>
</dbReference>
<organism evidence="1 2">
    <name type="scientific">Sphingobacterium anhuiense</name>
    <dbReference type="NCBI Taxonomy" id="493780"/>
    <lineage>
        <taxon>Bacteria</taxon>
        <taxon>Pseudomonadati</taxon>
        <taxon>Bacteroidota</taxon>
        <taxon>Sphingobacteriia</taxon>
        <taxon>Sphingobacteriales</taxon>
        <taxon>Sphingobacteriaceae</taxon>
        <taxon>Sphingobacterium</taxon>
    </lineage>
</organism>
<proteinExistence type="predicted"/>